<evidence type="ECO:0000313" key="1">
    <source>
        <dbReference type="EMBL" id="USW56567.1"/>
    </source>
</evidence>
<name>A0A9Q9ENF6_9PEZI</name>
<dbReference type="Proteomes" id="UP001056384">
    <property type="component" value="Chromosome 8"/>
</dbReference>
<accession>A0A9Q9ENF6</accession>
<reference evidence="1" key="1">
    <citation type="submission" date="2022-06" db="EMBL/GenBank/DDBJ databases">
        <title>Complete genome sequences of two strains of the flax pathogen Septoria linicola.</title>
        <authorList>
            <person name="Lapalu N."/>
            <person name="Simon A."/>
            <person name="Demenou B."/>
            <person name="Paumier D."/>
            <person name="Guillot M.-P."/>
            <person name="Gout L."/>
            <person name="Valade R."/>
        </authorList>
    </citation>
    <scope>NUCLEOTIDE SEQUENCE</scope>
    <source>
        <strain evidence="1">SE15195</strain>
    </source>
</reference>
<dbReference type="EMBL" id="CP099425">
    <property type="protein sequence ID" value="USW56567.1"/>
    <property type="molecule type" value="Genomic_DNA"/>
</dbReference>
<dbReference type="AlphaFoldDB" id="A0A9Q9ENF6"/>
<sequence>MHILLTGFNQNQCTRQYYLRQQLKVVPSHYSLYNCLLSLGHTVDQRPVVLGEDLSQYDECIVYIAGPRQRVSKHFYAGLWAVSRHPKCVLSFDDWQVNSMWKDVVSIAQGETNELWGKFVLSVNGKTIQEVKLYEKELRDGLDVIMQKRNRMVVSAFQTQHLSEEDEYGPHLLFEQIGYPRERLFVFNPNPFHRNRTWEDPLHEGIENPSWTLSSKEEQSNCRPEKRHRFNFASLVQSKTQKWLKQQSGMERRKRERVAKTSQLPSHIGAWPLDLYGSRAGAQKRLTEDEMVQVITHDWGCLMPKYDHAGSGWWRARPLQCADAGSILIGDDTELAVLYGWNYPFYGHTARDIASMSDEELEDIASVQKELLYYNHPLDPKVQQAEVLKVLMAPK</sequence>
<protein>
    <submittedName>
        <fullName evidence="1">Uncharacterized protein</fullName>
    </submittedName>
</protein>
<dbReference type="OrthoDB" id="3642916at2759"/>
<proteinExistence type="predicted"/>
<keyword evidence="2" id="KW-1185">Reference proteome</keyword>
<gene>
    <name evidence="1" type="ORF">Slin15195_G098860</name>
</gene>
<organism evidence="1 2">
    <name type="scientific">Septoria linicola</name>
    <dbReference type="NCBI Taxonomy" id="215465"/>
    <lineage>
        <taxon>Eukaryota</taxon>
        <taxon>Fungi</taxon>
        <taxon>Dikarya</taxon>
        <taxon>Ascomycota</taxon>
        <taxon>Pezizomycotina</taxon>
        <taxon>Dothideomycetes</taxon>
        <taxon>Dothideomycetidae</taxon>
        <taxon>Mycosphaerellales</taxon>
        <taxon>Mycosphaerellaceae</taxon>
        <taxon>Septoria</taxon>
    </lineage>
</organism>
<evidence type="ECO:0000313" key="2">
    <source>
        <dbReference type="Proteomes" id="UP001056384"/>
    </source>
</evidence>